<keyword evidence="3" id="KW-1185">Reference proteome</keyword>
<evidence type="ECO:0000313" key="3">
    <source>
        <dbReference type="Proteomes" id="UP000242525"/>
    </source>
</evidence>
<sequence length="244" mass="27370">MPSESRQAFTTKEKLFIRELTKTLPRRHRYEAVSDAFKKKYRRALSKTTYYSILRQKNLDDVDELNPHLLRARKLFVSKYPELEVALIERLEALPERVEITPNLVFEIANVIYEEQNPLPAPESAAVSNISISTATPNMATGTAWPKASFNSEVKLASSLAVPASDPRLITQTTLVSIPGPVSQSSSELALETAASNSELTPVSQSGSKQQTRQFSQSPSRPRIGKTWCYRFLQRHGFKYTAPA</sequence>
<organism evidence="2 3">
    <name type="scientific">Geotrichum candidum</name>
    <name type="common">Oospora lactis</name>
    <name type="synonym">Dipodascus geotrichum</name>
    <dbReference type="NCBI Taxonomy" id="1173061"/>
    <lineage>
        <taxon>Eukaryota</taxon>
        <taxon>Fungi</taxon>
        <taxon>Dikarya</taxon>
        <taxon>Ascomycota</taxon>
        <taxon>Saccharomycotina</taxon>
        <taxon>Dipodascomycetes</taxon>
        <taxon>Dipodascales</taxon>
        <taxon>Dipodascaceae</taxon>
        <taxon>Geotrichum</taxon>
    </lineage>
</organism>
<dbReference type="AlphaFoldDB" id="A0A0J9XL22"/>
<proteinExistence type="predicted"/>
<evidence type="ECO:0000313" key="2">
    <source>
        <dbReference type="EMBL" id="CDO57907.1"/>
    </source>
</evidence>
<dbReference type="Proteomes" id="UP000242525">
    <property type="component" value="Unassembled WGS sequence"/>
</dbReference>
<accession>A0A0J9XL22</accession>
<protein>
    <submittedName>
        <fullName evidence="2">Uncharacterized protein</fullName>
    </submittedName>
</protein>
<gene>
    <name evidence="2" type="ORF">BN980_GECA27s00428g</name>
</gene>
<feature type="compositionally biased region" description="Low complexity" evidence="1">
    <location>
        <begin position="188"/>
        <end position="200"/>
    </location>
</feature>
<name>A0A0J9XL22_GEOCN</name>
<evidence type="ECO:0000256" key="1">
    <source>
        <dbReference type="SAM" id="MobiDB-lite"/>
    </source>
</evidence>
<comment type="caution">
    <text evidence="2">The sequence shown here is derived from an EMBL/GenBank/DDBJ whole genome shotgun (WGS) entry which is preliminary data.</text>
</comment>
<feature type="region of interest" description="Disordered" evidence="1">
    <location>
        <begin position="188"/>
        <end position="223"/>
    </location>
</feature>
<reference evidence="2" key="1">
    <citation type="submission" date="2014-03" db="EMBL/GenBank/DDBJ databases">
        <authorList>
            <person name="Casaregola S."/>
        </authorList>
    </citation>
    <scope>NUCLEOTIDE SEQUENCE [LARGE SCALE GENOMIC DNA]</scope>
    <source>
        <strain evidence="2">CLIB 918</strain>
    </source>
</reference>
<feature type="compositionally biased region" description="Polar residues" evidence="1">
    <location>
        <begin position="201"/>
        <end position="220"/>
    </location>
</feature>
<dbReference type="EMBL" id="CCBN010000027">
    <property type="protein sequence ID" value="CDO57907.1"/>
    <property type="molecule type" value="Genomic_DNA"/>
</dbReference>